<organism evidence="3 4">
    <name type="scientific">Geosmithia morbida</name>
    <dbReference type="NCBI Taxonomy" id="1094350"/>
    <lineage>
        <taxon>Eukaryota</taxon>
        <taxon>Fungi</taxon>
        <taxon>Dikarya</taxon>
        <taxon>Ascomycota</taxon>
        <taxon>Pezizomycotina</taxon>
        <taxon>Sordariomycetes</taxon>
        <taxon>Hypocreomycetidae</taxon>
        <taxon>Hypocreales</taxon>
        <taxon>Bionectriaceae</taxon>
        <taxon>Geosmithia</taxon>
    </lineage>
</organism>
<dbReference type="GeneID" id="55968647"/>
<evidence type="ECO:0000313" key="3">
    <source>
        <dbReference type="EMBL" id="KAF4120931.1"/>
    </source>
</evidence>
<dbReference type="RefSeq" id="XP_035319583.1">
    <property type="nucleotide sequence ID" value="XM_035464397.1"/>
</dbReference>
<proteinExistence type="predicted"/>
<dbReference type="Pfam" id="PF19189">
    <property type="entry name" value="Mtf2"/>
    <property type="match status" value="1"/>
</dbReference>
<feature type="domain" description="Mtf2-like C-terminal" evidence="2">
    <location>
        <begin position="191"/>
        <end position="358"/>
    </location>
</feature>
<reference evidence="3" key="1">
    <citation type="submission" date="2020-03" db="EMBL/GenBank/DDBJ databases">
        <title>Site-based positive gene gene selection in Geosmithia morbida across the United States reveals a broad range of putative effectors and factors for local host and environmental adapation.</title>
        <authorList>
            <person name="Onufrak A."/>
            <person name="Murdoch R.W."/>
            <person name="Gazis R."/>
            <person name="Huff M."/>
            <person name="Staton M."/>
            <person name="Klingeman W."/>
            <person name="Hadziabdic D."/>
        </authorList>
    </citation>
    <scope>NUCLEOTIDE SEQUENCE</scope>
    <source>
        <strain evidence="3">1262</strain>
    </source>
</reference>
<evidence type="ECO:0000259" key="2">
    <source>
        <dbReference type="Pfam" id="PF19189"/>
    </source>
</evidence>
<dbReference type="AlphaFoldDB" id="A0A9P5D1X9"/>
<name>A0A9P5D1X9_9HYPO</name>
<sequence>MSSTILPFLYQTRTLQRASWRTFSTISVMRYAHANRPRSTRHDMSDSIPFEWDQEAPFPSDYSRTESDISSRSLRNEPSLTLSPREAHVFKSIFEEIAQGRMPPSPPPRPGGDKGYSQWTSDRLREHERMTEFRDKYLEKFPDSLRQAGKAALGMFDLRASDKAIEDMTEEEKQLWAERQRNQQVREDEKRRVEGLMRQCKTDFELWDVMGKEVFSLPDKLGIVPPRKHQRKHKKNKESADEKTMDGEQYTMEVHGPLFSHYLHYALNLMETSFTRPSPFAFEILPRVKSLGLTSYVLGATTPLYTSLARMYWESFADAQSVLGLVQEMNASGLHPDQELCDLLRSIGRQISGCTRGIQGPFVEAMANTASYDENVVDRLDDFERMMRFQVNRARE</sequence>
<evidence type="ECO:0000313" key="4">
    <source>
        <dbReference type="Proteomes" id="UP000749293"/>
    </source>
</evidence>
<protein>
    <recommendedName>
        <fullName evidence="2">Mtf2-like C-terminal domain-containing protein</fullName>
    </recommendedName>
</protein>
<dbReference type="OrthoDB" id="2444174at2759"/>
<gene>
    <name evidence="3" type="ORF">GMORB2_2417</name>
</gene>
<dbReference type="Proteomes" id="UP000749293">
    <property type="component" value="Unassembled WGS sequence"/>
</dbReference>
<comment type="caution">
    <text evidence="3">The sequence shown here is derived from an EMBL/GenBank/DDBJ whole genome shotgun (WGS) entry which is preliminary data.</text>
</comment>
<keyword evidence="4" id="KW-1185">Reference proteome</keyword>
<dbReference type="InterPro" id="IPR040009">
    <property type="entry name" value="Mtf2/C5D6.12-like"/>
</dbReference>
<feature type="region of interest" description="Disordered" evidence="1">
    <location>
        <begin position="59"/>
        <end position="78"/>
    </location>
</feature>
<accession>A0A9P5D1X9</accession>
<dbReference type="PANTHER" id="PTHR39468:SF1">
    <property type="entry name" value="MTF2-LIKE C-TERMINAL DOMAIN-CONTAINING PROTEIN"/>
    <property type="match status" value="1"/>
</dbReference>
<feature type="compositionally biased region" description="Basic residues" evidence="1">
    <location>
        <begin position="226"/>
        <end position="236"/>
    </location>
</feature>
<dbReference type="InterPro" id="IPR043837">
    <property type="entry name" value="Mtf2-like_C"/>
</dbReference>
<dbReference type="GO" id="GO:0005739">
    <property type="term" value="C:mitochondrion"/>
    <property type="evidence" value="ECO:0007669"/>
    <property type="project" value="InterPro"/>
</dbReference>
<feature type="region of interest" description="Disordered" evidence="1">
    <location>
        <begin position="225"/>
        <end position="245"/>
    </location>
</feature>
<evidence type="ECO:0000256" key="1">
    <source>
        <dbReference type="SAM" id="MobiDB-lite"/>
    </source>
</evidence>
<dbReference type="EMBL" id="JAANYQ010000014">
    <property type="protein sequence ID" value="KAF4120931.1"/>
    <property type="molecule type" value="Genomic_DNA"/>
</dbReference>
<dbReference type="PANTHER" id="PTHR39468">
    <property type="entry name" value="CHROMOSOME 7, WHOLE GENOME SHOTGUN SEQUENCE"/>
    <property type="match status" value="1"/>
</dbReference>